<dbReference type="Gene3D" id="3.40.50.150">
    <property type="entry name" value="Vaccinia Virus protein VP39"/>
    <property type="match status" value="1"/>
</dbReference>
<dbReference type="SUPFAM" id="SSF53335">
    <property type="entry name" value="S-adenosyl-L-methionine-dependent methyltransferases"/>
    <property type="match status" value="1"/>
</dbReference>
<keyword evidence="6 15" id="KW-0808">Transferase</keyword>
<keyword evidence="4" id="KW-0436">Ligase</keyword>
<evidence type="ECO:0000256" key="6">
    <source>
        <dbReference type="ARBA" id="ARBA00022679"/>
    </source>
</evidence>
<dbReference type="CDD" id="cd02440">
    <property type="entry name" value="AdoMet_MTases"/>
    <property type="match status" value="1"/>
</dbReference>
<dbReference type="Proteomes" id="UP000035681">
    <property type="component" value="Unplaced"/>
</dbReference>
<evidence type="ECO:0000256" key="3">
    <source>
        <dbReference type="ARBA" id="ARBA00012831"/>
    </source>
</evidence>
<dbReference type="Pfam" id="PF00587">
    <property type="entry name" value="tRNA-synt_2b"/>
    <property type="match status" value="1"/>
</dbReference>
<evidence type="ECO:0000256" key="15">
    <source>
        <dbReference type="PROSITE-ProRule" id="PRU01015"/>
    </source>
</evidence>
<dbReference type="InterPro" id="IPR006195">
    <property type="entry name" value="aa-tRNA-synth_II"/>
</dbReference>
<dbReference type="InterPro" id="IPR002316">
    <property type="entry name" value="Pro-tRNA-ligase_IIa"/>
</dbReference>
<dbReference type="PRINTS" id="PR01046">
    <property type="entry name" value="TRNASYNTHPRO"/>
</dbReference>
<evidence type="ECO:0000256" key="12">
    <source>
        <dbReference type="ARBA" id="ARBA00029731"/>
    </source>
</evidence>
<dbReference type="Pfam" id="PF22528">
    <property type="entry name" value="PRMT_C"/>
    <property type="match status" value="1"/>
</dbReference>
<evidence type="ECO:0000256" key="14">
    <source>
        <dbReference type="ARBA" id="ARBA00049303"/>
    </source>
</evidence>
<evidence type="ECO:0000256" key="1">
    <source>
        <dbReference type="ARBA" id="ARBA00004123"/>
    </source>
</evidence>
<name>A0AAF5DGI8_STRER</name>
<comment type="catalytic activity">
    <reaction evidence="13">
        <text>tRNA(Pro) + L-proline + ATP = L-prolyl-tRNA(Pro) + AMP + diphosphate</text>
        <dbReference type="Rhea" id="RHEA:14305"/>
        <dbReference type="Rhea" id="RHEA-COMP:9700"/>
        <dbReference type="Rhea" id="RHEA-COMP:9702"/>
        <dbReference type="ChEBI" id="CHEBI:30616"/>
        <dbReference type="ChEBI" id="CHEBI:33019"/>
        <dbReference type="ChEBI" id="CHEBI:60039"/>
        <dbReference type="ChEBI" id="CHEBI:78442"/>
        <dbReference type="ChEBI" id="CHEBI:78532"/>
        <dbReference type="ChEBI" id="CHEBI:456215"/>
        <dbReference type="EC" id="6.1.1.15"/>
    </reaction>
</comment>
<keyword evidence="16" id="KW-0175">Coiled coil</keyword>
<dbReference type="Gene3D" id="3.40.50.800">
    <property type="entry name" value="Anticodon-binding domain"/>
    <property type="match status" value="1"/>
</dbReference>
<feature type="domain" description="J" evidence="18">
    <location>
        <begin position="767"/>
        <end position="839"/>
    </location>
</feature>
<dbReference type="InterPro" id="IPR001623">
    <property type="entry name" value="DnaJ_domain"/>
</dbReference>
<dbReference type="InterPro" id="IPR002314">
    <property type="entry name" value="aa-tRNA-synt_IIb"/>
</dbReference>
<keyword evidence="5 15" id="KW-0489">Methyltransferase</keyword>
<feature type="domain" description="G-patch" evidence="19">
    <location>
        <begin position="141"/>
        <end position="172"/>
    </location>
</feature>
<feature type="compositionally biased region" description="Basic and acidic residues" evidence="17">
    <location>
        <begin position="300"/>
        <end position="310"/>
    </location>
</feature>
<dbReference type="GO" id="GO:0035242">
    <property type="term" value="F:protein-arginine omega-N asymmetric methyltransferase activity"/>
    <property type="evidence" value="ECO:0007669"/>
    <property type="project" value="UniProtKB-EC"/>
</dbReference>
<evidence type="ECO:0000259" key="20">
    <source>
        <dbReference type="PROSITE" id="PS50862"/>
    </source>
</evidence>
<feature type="region of interest" description="Disordered" evidence="17">
    <location>
        <begin position="287"/>
        <end position="310"/>
    </location>
</feature>
<comment type="subcellular location">
    <subcellularLocation>
        <location evidence="1">Nucleus</location>
    </subcellularLocation>
</comment>
<dbReference type="PROSITE" id="PS50174">
    <property type="entry name" value="G_PATCH"/>
    <property type="match status" value="1"/>
</dbReference>
<dbReference type="GO" id="GO:0035241">
    <property type="term" value="F:protein-arginine omega-N monomethyltransferase activity"/>
    <property type="evidence" value="ECO:0007669"/>
    <property type="project" value="TreeGrafter"/>
</dbReference>
<dbReference type="InterPro" id="IPR036621">
    <property type="entry name" value="Anticodon-bd_dom_sf"/>
</dbReference>
<dbReference type="PANTHER" id="PTHR11006">
    <property type="entry name" value="PROTEIN ARGININE N-METHYLTRANSFERASE"/>
    <property type="match status" value="1"/>
</dbReference>
<dbReference type="GO" id="GO:0005634">
    <property type="term" value="C:nucleus"/>
    <property type="evidence" value="ECO:0007669"/>
    <property type="project" value="UniProtKB-SubCell"/>
</dbReference>
<dbReference type="GO" id="GO:0032259">
    <property type="term" value="P:methylation"/>
    <property type="evidence" value="ECO:0007669"/>
    <property type="project" value="UniProtKB-KW"/>
</dbReference>
<dbReference type="GO" id="GO:0003676">
    <property type="term" value="F:nucleic acid binding"/>
    <property type="evidence" value="ECO:0007669"/>
    <property type="project" value="InterPro"/>
</dbReference>
<evidence type="ECO:0000313" key="22">
    <source>
        <dbReference type="WBParaSite" id="TCONS_00012084.p1"/>
    </source>
</evidence>
<evidence type="ECO:0000256" key="11">
    <source>
        <dbReference type="ARBA" id="ARBA00023242"/>
    </source>
</evidence>
<dbReference type="EC" id="6.1.1.15" evidence="3"/>
<dbReference type="Gene3D" id="2.70.160.11">
    <property type="entry name" value="Hnrnp arginine n-methyltransferase1"/>
    <property type="match status" value="1"/>
</dbReference>
<dbReference type="SUPFAM" id="SSF52954">
    <property type="entry name" value="Class II aaRS ABD-related"/>
    <property type="match status" value="1"/>
</dbReference>
<keyword evidence="9" id="KW-0067">ATP-binding</keyword>
<dbReference type="Gene3D" id="3.30.930.10">
    <property type="entry name" value="Bira Bifunctional Protein, Domain 2"/>
    <property type="match status" value="1"/>
</dbReference>
<dbReference type="InterPro" id="IPR055135">
    <property type="entry name" value="PRMT_dom"/>
</dbReference>
<dbReference type="InterPro" id="IPR036869">
    <property type="entry name" value="J_dom_sf"/>
</dbReference>
<organism evidence="21 22">
    <name type="scientific">Strongyloides stercoralis</name>
    <name type="common">Threadworm</name>
    <dbReference type="NCBI Taxonomy" id="6248"/>
    <lineage>
        <taxon>Eukaryota</taxon>
        <taxon>Metazoa</taxon>
        <taxon>Ecdysozoa</taxon>
        <taxon>Nematoda</taxon>
        <taxon>Chromadorea</taxon>
        <taxon>Rhabditida</taxon>
        <taxon>Tylenchina</taxon>
        <taxon>Panagrolaimomorpha</taxon>
        <taxon>Strongyloidoidea</taxon>
        <taxon>Strongyloididae</taxon>
        <taxon>Strongyloides</taxon>
    </lineage>
</organism>
<dbReference type="Pfam" id="PF06325">
    <property type="entry name" value="PrmA"/>
    <property type="match status" value="1"/>
</dbReference>
<dbReference type="FunFam" id="3.40.50.150:FF:000003">
    <property type="entry name" value="Blast:Protein arginine N-methyltransferase 1"/>
    <property type="match status" value="1"/>
</dbReference>
<sequence>FHKIMKISFSIKTEPKKAEPPKPASIFKESSLIDNDSDDEFKPVKKFAIRGFQNGEVDGEKESDNEVVIDLCEQKNDWKIQKLRKRLEEEGLSDEEKARILIILESMGDKNGVEGDDNTVIEKANDIEESNEDADYSKVKVKDFGMALLRGCGWKKGEGIGKEKKVVNVVIPKIRPKGLGLGADINVNKKKVISEDGKTIEELELKKGCFVKILNGRYTGRYGTVENLNVDLVRVYVKLTLGGNKIDISQFNVEVVSKSEHEKYGKILNKEKYEKVKYEEEKEEEKGEEIKLAKKRKSHYEREHSKKELESDKKEKISKLLIGSVTANAIKTKSLSYHLMLENGLISQPITKGIHVTLPIGQRIVDKLINVIETELDKGGCHKLAMPSIAPKGLWEKTNRWNEMGSEMYKLIDRKNLEFCLQPTGEEMITDVVKSFGVPRQSQMPIKLYQTTEKFRDEMNPRFGWLRGKQFIMNDLYTFDKTKNDALDTYTEINKIYERIFYDILELRNVVHKVEADSGTMGGSLSHEYQIKNDSAEDKILECKKCKNVFKKNSNDINTIKCTFCDNDKEFNEYDSIEIAHTFYLDQKYSKAFNAVSSNNKNNEYYEIIDALSGGRTSMRLPKSIAPYKKVLILPKKWDKPLLNDQLDTIIKELSTKLINHTDIIIDDRTDKSVGKKLFEWNKFGVHDICVISTSTNNLLDKDIIEYYTAENNCEKLVKHPNLSLDSWIDLLLSNCLQNCVLIILSNKTIPLFFLLIILTNKMGFKEDCERLDPKDKDKLTTIDVKKAYYKKSLLFHPDKFRNESEENKASTTLKFQIISKIYSILGEEDSKKAYDENGYTGEDDNSDDWVSYWRKRFKPVNIKDIEAFLEKYTNSDEEKQDIINAYNKHKGDLNKILECTYNYDVSNIDDLMKRINDMINDGTLEKYQKWKPLSKAKIARLKSRKEREAAECEKELKKLTKNENEATSLEKMILERSRKRDFTKFLKVTMDKTQEKSTTELSSQDYYFNSYAHFGIHEEMLKDEVRTKTYRDSIYQNRHLFKDKVVLDVGAGTGILSMFAAKAGAKKVIAIEYSGIAEQTKLLVSDNKLEHIITVVQAKVEDVVDLPDGIKSVDIIISEWMGYCLLYESMLNTVLYARDKWLAKDGLIFPDRCSMYITAIEDGKYKEEKIYWWENVYGFDFSRIGRLAIKEALVDCADAEQVCTSTALIKVLDLYTITPDELNFSSNFTLKFCRKDYVHAFVIYFTTDFTKSHKPIGFSTGPDAKYTHWKQTIFYTKDSIIGSRDDLIKGVVSFKANAKNPRDLDIGIKFDFVSQDGKESLSEDNEYIMR</sequence>
<dbReference type="EC" id="2.1.1.319" evidence="2"/>
<dbReference type="GO" id="GO:0042054">
    <property type="term" value="F:histone methyltransferase activity"/>
    <property type="evidence" value="ECO:0007669"/>
    <property type="project" value="TreeGrafter"/>
</dbReference>
<evidence type="ECO:0000259" key="19">
    <source>
        <dbReference type="PROSITE" id="PS50174"/>
    </source>
</evidence>
<dbReference type="GO" id="GO:0004827">
    <property type="term" value="F:proline-tRNA ligase activity"/>
    <property type="evidence" value="ECO:0007669"/>
    <property type="project" value="UniProtKB-EC"/>
</dbReference>
<dbReference type="InterPro" id="IPR029063">
    <property type="entry name" value="SAM-dependent_MTases_sf"/>
</dbReference>
<evidence type="ECO:0000256" key="9">
    <source>
        <dbReference type="ARBA" id="ARBA00022840"/>
    </source>
</evidence>
<evidence type="ECO:0000256" key="7">
    <source>
        <dbReference type="ARBA" id="ARBA00022691"/>
    </source>
</evidence>
<dbReference type="Pfam" id="PF00226">
    <property type="entry name" value="DnaJ"/>
    <property type="match status" value="1"/>
</dbReference>
<protein>
    <recommendedName>
        <fullName evidence="12">Prolyl-tRNA synthetase</fullName>
        <ecNumber evidence="2">2.1.1.319</ecNumber>
        <ecNumber evidence="3">6.1.1.15</ecNumber>
    </recommendedName>
</protein>
<feature type="region of interest" description="Disordered" evidence="17">
    <location>
        <begin position="12"/>
        <end position="31"/>
    </location>
</feature>
<accession>A0AAF5DGI8</accession>
<evidence type="ECO:0000256" key="13">
    <source>
        <dbReference type="ARBA" id="ARBA00047671"/>
    </source>
</evidence>
<keyword evidence="21" id="KW-1185">Reference proteome</keyword>
<dbReference type="InterPro" id="IPR056453">
    <property type="entry name" value="HTH_DNAJC9"/>
</dbReference>
<evidence type="ECO:0000256" key="2">
    <source>
        <dbReference type="ARBA" id="ARBA00011925"/>
    </source>
</evidence>
<evidence type="ECO:0000313" key="21">
    <source>
        <dbReference type="Proteomes" id="UP000035681"/>
    </source>
</evidence>
<dbReference type="SMART" id="SM00443">
    <property type="entry name" value="G_patch"/>
    <property type="match status" value="1"/>
</dbReference>
<dbReference type="Gene3D" id="1.10.287.110">
    <property type="entry name" value="DnaJ domain"/>
    <property type="match status" value="1"/>
</dbReference>
<dbReference type="InterPro" id="IPR000467">
    <property type="entry name" value="G_patch_dom"/>
</dbReference>
<reference evidence="22" key="1">
    <citation type="submission" date="2024-02" db="UniProtKB">
        <authorList>
            <consortium name="WormBaseParasite"/>
        </authorList>
    </citation>
    <scope>IDENTIFICATION</scope>
</reference>
<dbReference type="PROSITE" id="PS50862">
    <property type="entry name" value="AA_TRNA_LIGASE_II"/>
    <property type="match status" value="1"/>
</dbReference>
<dbReference type="FunFam" id="2.70.160.11:FF:000001">
    <property type="entry name" value="Blast:Protein arginine N-methyltransferase 1"/>
    <property type="match status" value="1"/>
</dbReference>
<dbReference type="WBParaSite" id="TCONS_00012084.p1">
    <property type="protein sequence ID" value="TCONS_00012084.p1"/>
    <property type="gene ID" value="XLOC_007395"/>
</dbReference>
<dbReference type="PROSITE" id="PS50076">
    <property type="entry name" value="DNAJ_2"/>
    <property type="match status" value="1"/>
</dbReference>
<keyword evidence="11" id="KW-0539">Nucleus</keyword>
<proteinExistence type="predicted"/>
<comment type="catalytic activity">
    <reaction evidence="14">
        <text>L-arginyl-[protein] + S-adenosyl-L-methionine = N(omega)-methyl-L-arginyl-[protein] + S-adenosyl-L-homocysteine + H(+)</text>
        <dbReference type="Rhea" id="RHEA:48100"/>
        <dbReference type="Rhea" id="RHEA-COMP:10532"/>
        <dbReference type="Rhea" id="RHEA-COMP:11990"/>
        <dbReference type="ChEBI" id="CHEBI:15378"/>
        <dbReference type="ChEBI" id="CHEBI:29965"/>
        <dbReference type="ChEBI" id="CHEBI:57856"/>
        <dbReference type="ChEBI" id="CHEBI:59789"/>
        <dbReference type="ChEBI" id="CHEBI:65280"/>
    </reaction>
    <physiologicalReaction direction="left-to-right" evidence="14">
        <dbReference type="Rhea" id="RHEA:48101"/>
    </physiologicalReaction>
</comment>
<dbReference type="Pfam" id="PF23302">
    <property type="entry name" value="HTH_DNAJC9"/>
    <property type="match status" value="1"/>
</dbReference>
<feature type="coiled-coil region" evidence="16">
    <location>
        <begin position="936"/>
        <end position="970"/>
    </location>
</feature>
<keyword evidence="8" id="KW-0547">Nucleotide-binding</keyword>
<dbReference type="CDD" id="cd06257">
    <property type="entry name" value="DnaJ"/>
    <property type="match status" value="1"/>
</dbReference>
<keyword evidence="10" id="KW-0030">Aminoacyl-tRNA synthetase</keyword>
<dbReference type="AlphaFoldDB" id="A0AAF5DGI8"/>
<dbReference type="SMART" id="SM00271">
    <property type="entry name" value="DnaJ"/>
    <property type="match status" value="1"/>
</dbReference>
<dbReference type="SUPFAM" id="SSF46565">
    <property type="entry name" value="Chaperone J-domain"/>
    <property type="match status" value="1"/>
</dbReference>
<evidence type="ECO:0000256" key="10">
    <source>
        <dbReference type="ARBA" id="ARBA00023146"/>
    </source>
</evidence>
<dbReference type="Pfam" id="PF12656">
    <property type="entry name" value="G-patch_2"/>
    <property type="match status" value="1"/>
</dbReference>
<evidence type="ECO:0000256" key="17">
    <source>
        <dbReference type="SAM" id="MobiDB-lite"/>
    </source>
</evidence>
<evidence type="ECO:0000256" key="8">
    <source>
        <dbReference type="ARBA" id="ARBA00022741"/>
    </source>
</evidence>
<evidence type="ECO:0000259" key="18">
    <source>
        <dbReference type="PROSITE" id="PS50076"/>
    </source>
</evidence>
<keyword evidence="7 15" id="KW-0949">S-adenosyl-L-methionine</keyword>
<dbReference type="InterPro" id="IPR025799">
    <property type="entry name" value="Arg_MeTrfase"/>
</dbReference>
<dbReference type="InterPro" id="IPR026822">
    <property type="entry name" value="Spp2/MOS2_G-patch"/>
</dbReference>
<evidence type="ECO:0000256" key="16">
    <source>
        <dbReference type="SAM" id="Coils"/>
    </source>
</evidence>
<dbReference type="PANTHER" id="PTHR11006:SF124">
    <property type="entry name" value="ARGININE METHYLTRANSFERASE 1-RELATED"/>
    <property type="match status" value="1"/>
</dbReference>
<dbReference type="GO" id="GO:0006433">
    <property type="term" value="P:prolyl-tRNA aminoacylation"/>
    <property type="evidence" value="ECO:0007669"/>
    <property type="project" value="InterPro"/>
</dbReference>
<dbReference type="GO" id="GO:0005737">
    <property type="term" value="C:cytoplasm"/>
    <property type="evidence" value="ECO:0007669"/>
    <property type="project" value="InterPro"/>
</dbReference>
<evidence type="ECO:0000256" key="4">
    <source>
        <dbReference type="ARBA" id="ARBA00022598"/>
    </source>
</evidence>
<dbReference type="GO" id="GO:0005524">
    <property type="term" value="F:ATP binding"/>
    <property type="evidence" value="ECO:0007669"/>
    <property type="project" value="UniProtKB-KW"/>
</dbReference>
<feature type="domain" description="Aminoacyl-transfer RNA synthetases class-II family profile" evidence="20">
    <location>
        <begin position="361"/>
        <end position="1072"/>
    </location>
</feature>
<dbReference type="PROSITE" id="PS51678">
    <property type="entry name" value="SAM_MT_PRMT"/>
    <property type="match status" value="1"/>
</dbReference>
<evidence type="ECO:0000256" key="5">
    <source>
        <dbReference type="ARBA" id="ARBA00022603"/>
    </source>
</evidence>
<dbReference type="SUPFAM" id="SSF55681">
    <property type="entry name" value="Class II aaRS and biotin synthetases"/>
    <property type="match status" value="1"/>
</dbReference>
<dbReference type="InterPro" id="IPR045864">
    <property type="entry name" value="aa-tRNA-synth_II/BPL/LPL"/>
</dbReference>